<sequence length="212" mass="23364">MGTVLGRIGVETAKYEVIFKGSDYEIREYQPSVVAEVTYDPTQMKKGGKDGGFMILANYIGAVGNPCNIKPESQIEGEKIAMTAPVFTHESSPQSQPIVMTAPVMTAEQTTDDESKKLVTMQFVLPSDYTMENVPRPIDPSVSVKEVPARKYGVVTFSGVADEALVQTMVQKLRKSLEDGGYQVTGDYVLGRYNPPWTLPFLRTNEVMLPVE</sequence>
<dbReference type="AlphaFoldDB" id="A9NZX2"/>
<dbReference type="FunFam" id="3.20.80.10:FF:000010">
    <property type="entry name" value="SOUL heme-binding family protein"/>
    <property type="match status" value="1"/>
</dbReference>
<dbReference type="Gene3D" id="3.20.80.10">
    <property type="entry name" value="Regulatory factor, effector binding domain"/>
    <property type="match status" value="2"/>
</dbReference>
<organism evidence="2">
    <name type="scientific">Picea sitchensis</name>
    <name type="common">Sitka spruce</name>
    <name type="synonym">Pinus sitchensis</name>
    <dbReference type="NCBI Taxonomy" id="3332"/>
    <lineage>
        <taxon>Eukaryota</taxon>
        <taxon>Viridiplantae</taxon>
        <taxon>Streptophyta</taxon>
        <taxon>Embryophyta</taxon>
        <taxon>Tracheophyta</taxon>
        <taxon>Spermatophyta</taxon>
        <taxon>Pinopsida</taxon>
        <taxon>Pinidae</taxon>
        <taxon>Conifers I</taxon>
        <taxon>Pinales</taxon>
        <taxon>Pinaceae</taxon>
        <taxon>Picea</taxon>
    </lineage>
</organism>
<dbReference type="SUPFAM" id="SSF55136">
    <property type="entry name" value="Probable bacterial effector-binding domain"/>
    <property type="match status" value="1"/>
</dbReference>
<proteinExistence type="evidence at transcript level"/>
<reference evidence="2" key="1">
    <citation type="journal article" date="2008" name="BMC Genomics">
        <title>A conifer genomics resource of 200,000 spruce (Picea spp.) ESTs and 6,464 high-quality, sequence-finished full-length cDNAs for Sitka spruce (Picea sitchensis).</title>
        <authorList>
            <person name="Ralph S.G."/>
            <person name="Chun H.J."/>
            <person name="Kolosova N."/>
            <person name="Cooper D."/>
            <person name="Oddy C."/>
            <person name="Ritland C.E."/>
            <person name="Kirkpatrick R."/>
            <person name="Moore R."/>
            <person name="Barber S."/>
            <person name="Holt R.A."/>
            <person name="Jones S.J."/>
            <person name="Marra M.A."/>
            <person name="Douglas C.J."/>
            <person name="Ritland K."/>
            <person name="Bohlmann J."/>
        </authorList>
    </citation>
    <scope>NUCLEOTIDE SEQUENCE</scope>
    <source>
        <tissue evidence="2">Green portion of the leader tissue</tissue>
    </source>
</reference>
<name>A9NZX2_PICSI</name>
<comment type="similarity">
    <text evidence="1">Belongs to the HEBP family.</text>
</comment>
<dbReference type="FunFam" id="3.20.80.10:FF:000013">
    <property type="entry name" value="Soul heme-binding family protein"/>
    <property type="match status" value="1"/>
</dbReference>
<evidence type="ECO:0000313" key="2">
    <source>
        <dbReference type="EMBL" id="ABK26183.1"/>
    </source>
</evidence>
<dbReference type="PANTHER" id="PTHR11220">
    <property type="entry name" value="HEME-BINDING PROTEIN-RELATED"/>
    <property type="match status" value="1"/>
</dbReference>
<protein>
    <recommendedName>
        <fullName evidence="3">SOUL heme-binding family protein</fullName>
    </recommendedName>
</protein>
<accession>A9NZX2</accession>
<dbReference type="Pfam" id="PF04832">
    <property type="entry name" value="SOUL"/>
    <property type="match status" value="2"/>
</dbReference>
<dbReference type="PANTHER" id="PTHR11220:SF58">
    <property type="entry name" value="SOUL HEME-BINDING FAMILY PROTEIN"/>
    <property type="match status" value="1"/>
</dbReference>
<evidence type="ECO:0000256" key="1">
    <source>
        <dbReference type="ARBA" id="ARBA00009817"/>
    </source>
</evidence>
<dbReference type="EMBL" id="EF086927">
    <property type="protein sequence ID" value="ABK26183.1"/>
    <property type="molecule type" value="mRNA"/>
</dbReference>
<dbReference type="InterPro" id="IPR006917">
    <property type="entry name" value="SOUL_heme-bd"/>
</dbReference>
<evidence type="ECO:0008006" key="3">
    <source>
        <dbReference type="Google" id="ProtNLM"/>
    </source>
</evidence>
<dbReference type="InterPro" id="IPR011256">
    <property type="entry name" value="Reg_factor_effector_dom_sf"/>
</dbReference>